<dbReference type="KEGG" id="bfk:QN062_04745"/>
<feature type="region of interest" description="Disordered" evidence="1">
    <location>
        <begin position="262"/>
        <end position="306"/>
    </location>
</feature>
<protein>
    <recommendedName>
        <fullName evidence="5">CobW C-terminal domain-containing protein</fullName>
    </recommendedName>
</protein>
<evidence type="ECO:0000256" key="1">
    <source>
        <dbReference type="SAM" id="MobiDB-lite"/>
    </source>
</evidence>
<gene>
    <name evidence="4" type="ORF">QN062_04745</name>
    <name evidence="3" type="ORF">QN216_08760</name>
    <name evidence="2" type="ORF">QN217_01705</name>
</gene>
<accession>A0AB39UDC9</accession>
<evidence type="ECO:0000313" key="2">
    <source>
        <dbReference type="EMBL" id="XDS46887.1"/>
    </source>
</evidence>
<evidence type="ECO:0000313" key="4">
    <source>
        <dbReference type="EMBL" id="XDS51475.1"/>
    </source>
</evidence>
<feature type="compositionally biased region" description="Basic and acidic residues" evidence="1">
    <location>
        <begin position="274"/>
        <end position="300"/>
    </location>
</feature>
<evidence type="ECO:0008006" key="5">
    <source>
        <dbReference type="Google" id="ProtNLM"/>
    </source>
</evidence>
<dbReference type="EMBL" id="CP129682">
    <property type="protein sequence ID" value="XDS48406.1"/>
    <property type="molecule type" value="Genomic_DNA"/>
</dbReference>
<organism evidence="2">
    <name type="scientific">Bifidobacterium fermentum</name>
    <dbReference type="NCBI Taxonomy" id="3059035"/>
    <lineage>
        <taxon>Bacteria</taxon>
        <taxon>Bacillati</taxon>
        <taxon>Actinomycetota</taxon>
        <taxon>Actinomycetes</taxon>
        <taxon>Bifidobacteriales</taxon>
        <taxon>Bifidobacteriaceae</taxon>
        <taxon>Bifidobacterium</taxon>
    </lineage>
</organism>
<proteinExistence type="predicted"/>
<dbReference type="EMBL" id="CP129683">
    <property type="protein sequence ID" value="XDS51475.1"/>
    <property type="molecule type" value="Genomic_DNA"/>
</dbReference>
<dbReference type="AlphaFoldDB" id="A0AB39UDC9"/>
<name>A0AB39UDC9_9BIFI</name>
<sequence>MSKVLLCTGLEYATQLMGVCAMDWRGTRAGRTALPGNDCNDGTCTAEGLDDALIVAYTVRMDDRNRLSVRRSVAGCCDMMLGSNVRIEAVPLDDCCLSCTIKHDLQALLSSLPQDAMAPNIAVILPKGVQAAPTAEYLREMQLVHDAFQHDGPRIHVQSIVAMLDSSTAKARIFDDSPFMQCEGADLGDESDAAGSGDYDERCVGGALAEVIADANHVVLLPDVKSQGDVDELTGLVEALGSEGCRVHFDVERLTIDDLDAGTRADSPCARSEGSQDRSDEGVSERLDGDAGVPSDERHGMGKSPQTPLTAEIAWASLGQDSLGLSIRSHSPVHPSRLSDLLADKSVPMHIHGHFAVPNKPFSAFVWEGDPDGSIIETVDHAMVDESQYQTEILVVARISEGSQSVAAQEFVDRFQNLLVTHEESQRPLMSWMEQSDTFTRWASMD</sequence>
<reference evidence="2" key="1">
    <citation type="submission" date="2023-07" db="EMBL/GenBank/DDBJ databases">
        <title>Bifidobacterium aquikefiriaerophilum sp. nov. and Bifidobacterium eccum sp. nov., isolated from water kefir.</title>
        <authorList>
            <person name="Breselge S."/>
            <person name="Bellassi P."/>
            <person name="Barcenilla C."/>
            <person name="Alvarez-Ordonez A."/>
            <person name="Morelli L."/>
            <person name="Cotter P.D."/>
        </authorList>
    </citation>
    <scope>NUCLEOTIDE SEQUENCE</scope>
    <source>
        <strain evidence="4">WK012_4_13</strain>
        <strain evidence="3">WK013_4_14</strain>
        <strain evidence="2">WK048_4_13</strain>
    </source>
</reference>
<dbReference type="RefSeq" id="WP_369342438.1">
    <property type="nucleotide sequence ID" value="NZ_CP129675.1"/>
</dbReference>
<evidence type="ECO:0000313" key="3">
    <source>
        <dbReference type="EMBL" id="XDS48406.1"/>
    </source>
</evidence>
<dbReference type="EMBL" id="CP129675">
    <property type="protein sequence ID" value="XDS46887.1"/>
    <property type="molecule type" value="Genomic_DNA"/>
</dbReference>